<evidence type="ECO:0000313" key="2">
    <source>
        <dbReference type="EMBL" id="KAK2190307.1"/>
    </source>
</evidence>
<evidence type="ECO:0000259" key="1">
    <source>
        <dbReference type="Pfam" id="PF00149"/>
    </source>
</evidence>
<protein>
    <recommendedName>
        <fullName evidence="1">Calcineurin-like phosphoesterase domain-containing protein</fullName>
    </recommendedName>
</protein>
<gene>
    <name evidence="2" type="ORF">NP493_79g07008</name>
</gene>
<evidence type="ECO:0000313" key="3">
    <source>
        <dbReference type="Proteomes" id="UP001209878"/>
    </source>
</evidence>
<dbReference type="PANTHER" id="PTHR36492:SF2">
    <property type="entry name" value="[ACYL-CARRIER-PROTEIN] PHOSPHODIESTERASE PPTH"/>
    <property type="match status" value="1"/>
</dbReference>
<dbReference type="GO" id="GO:0016787">
    <property type="term" value="F:hydrolase activity"/>
    <property type="evidence" value="ECO:0007669"/>
    <property type="project" value="InterPro"/>
</dbReference>
<organism evidence="2 3">
    <name type="scientific">Ridgeia piscesae</name>
    <name type="common">Tubeworm</name>
    <dbReference type="NCBI Taxonomy" id="27915"/>
    <lineage>
        <taxon>Eukaryota</taxon>
        <taxon>Metazoa</taxon>
        <taxon>Spiralia</taxon>
        <taxon>Lophotrochozoa</taxon>
        <taxon>Annelida</taxon>
        <taxon>Polychaeta</taxon>
        <taxon>Sedentaria</taxon>
        <taxon>Canalipalpata</taxon>
        <taxon>Sabellida</taxon>
        <taxon>Siboglinidae</taxon>
        <taxon>Ridgeia</taxon>
    </lineage>
</organism>
<feature type="domain" description="Calcineurin-like phosphoesterase" evidence="1">
    <location>
        <begin position="363"/>
        <end position="561"/>
    </location>
</feature>
<dbReference type="InterPro" id="IPR052963">
    <property type="entry name" value="Pantetheine_PDE"/>
</dbReference>
<keyword evidence="3" id="KW-1185">Reference proteome</keyword>
<dbReference type="CDD" id="cd00838">
    <property type="entry name" value="MPP_superfamily"/>
    <property type="match status" value="2"/>
</dbReference>
<feature type="domain" description="Calcineurin-like phosphoesterase" evidence="1">
    <location>
        <begin position="9"/>
        <end position="85"/>
    </location>
</feature>
<reference evidence="2" key="1">
    <citation type="journal article" date="2023" name="Mol. Biol. Evol.">
        <title>Third-Generation Sequencing Reveals the Adaptive Role of the Epigenome in Three Deep-Sea Polychaetes.</title>
        <authorList>
            <person name="Perez M."/>
            <person name="Aroh O."/>
            <person name="Sun Y."/>
            <person name="Lan Y."/>
            <person name="Juniper S.K."/>
            <person name="Young C.R."/>
            <person name="Angers B."/>
            <person name="Qian P.Y."/>
        </authorList>
    </citation>
    <scope>NUCLEOTIDE SEQUENCE</scope>
    <source>
        <strain evidence="2">R07B-5</strain>
    </source>
</reference>
<dbReference type="EMBL" id="JAODUO010000084">
    <property type="protein sequence ID" value="KAK2190307.1"/>
    <property type="molecule type" value="Genomic_DNA"/>
</dbReference>
<dbReference type="SUPFAM" id="SSF56300">
    <property type="entry name" value="Metallo-dependent phosphatases"/>
    <property type="match status" value="2"/>
</dbReference>
<dbReference type="InterPro" id="IPR029052">
    <property type="entry name" value="Metallo-depent_PP-like"/>
</dbReference>
<dbReference type="Pfam" id="PF00149">
    <property type="entry name" value="Metallophos"/>
    <property type="match status" value="2"/>
</dbReference>
<accession>A0AAD9P981</accession>
<dbReference type="PANTHER" id="PTHR36492">
    <property type="match status" value="1"/>
</dbReference>
<name>A0AAD9P981_RIDPI</name>
<dbReference type="AlphaFoldDB" id="A0AAD9P981"/>
<sequence length="562" mass="64311">MGDTTLGSRVFALSDLHVDYKENRKLLDGWPDKKYSNGVLVVAGDVTDNMTLLETTLKGLQLKFRQVFFVPGNHELWMRSDDKSTESIGKFHAILALCARLGVGTSLTRVPLSAGDHVWLVPLFSWYATPEEDPDNSFYVRPSAVCRQRDIWMDNHMCVWPTPTDGQTRADYFADLNRSVTERLRYYYHASGLNWTMGDTTLGSRVFALSDLHVDYKENRKLLDGWPERRNHELWMRSDDKSTDSIGKFHAILALCARLGVGTSLTRVPLSAGDHVWLVPLFSWYATPEEDPDNSFYVRPSAVCRQRDIWMDNHMCVWPTPTDGQTRADYFADLNRSVTERLRYYYHASGLNWTMGDTTLGSRVFALSDLHVDYKENRKLLDGWPEKKYSNDVLVVAGDVTDNMTLLETTLKGLQLKFRQVFFVPGNHELWMRSDDKSTDSIGKFHAILALCARLGVGTSPTRVPLSAGDHVWLVPLFSWYATPEEDPDNSFYVRPSAGEDEARQRDIWMDNHMCVWPTPTDGQTRADYFADLNRSVTERSYDAPVSWLNPTVHVFGHQHRN</sequence>
<dbReference type="Gene3D" id="3.60.21.10">
    <property type="match status" value="2"/>
</dbReference>
<dbReference type="InterPro" id="IPR004843">
    <property type="entry name" value="Calcineurin-like_PHP"/>
</dbReference>
<comment type="caution">
    <text evidence="2">The sequence shown here is derived from an EMBL/GenBank/DDBJ whole genome shotgun (WGS) entry which is preliminary data.</text>
</comment>
<proteinExistence type="predicted"/>
<dbReference type="Proteomes" id="UP001209878">
    <property type="component" value="Unassembled WGS sequence"/>
</dbReference>